<keyword evidence="2" id="KW-1185">Reference proteome</keyword>
<dbReference type="GeneID" id="85332786"/>
<sequence length="162" mass="18774">MLNQYDAARWPPPLPSSVPRIPDTFFVPILCSPHSPQLRSTHPYRYPMRSHEERRKQYVPPLASHAWDACRLRWLRGYLPSTSHPPPMQATRARSLLVRSTHTHTCQTVHGLNYLLAHFAPLGDLLLYVRILELRFDFILQDRSSITHVFSRYCNPLGLLGP</sequence>
<name>A0AAI9ZAT3_9PEZI</name>
<organism evidence="1 2">
    <name type="scientific">Colletotrichum costaricense</name>
    <dbReference type="NCBI Taxonomy" id="1209916"/>
    <lineage>
        <taxon>Eukaryota</taxon>
        <taxon>Fungi</taxon>
        <taxon>Dikarya</taxon>
        <taxon>Ascomycota</taxon>
        <taxon>Pezizomycotina</taxon>
        <taxon>Sordariomycetes</taxon>
        <taxon>Hypocreomycetidae</taxon>
        <taxon>Glomerellales</taxon>
        <taxon>Glomerellaceae</taxon>
        <taxon>Colletotrichum</taxon>
        <taxon>Colletotrichum acutatum species complex</taxon>
    </lineage>
</organism>
<dbReference type="Proteomes" id="UP001240678">
    <property type="component" value="Unassembled WGS sequence"/>
</dbReference>
<reference evidence="1 2" key="1">
    <citation type="submission" date="2016-10" db="EMBL/GenBank/DDBJ databases">
        <title>The genome sequence of Colletotrichum fioriniae PJ7.</title>
        <authorList>
            <person name="Baroncelli R."/>
        </authorList>
    </citation>
    <scope>NUCLEOTIDE SEQUENCE [LARGE SCALE GENOMIC DNA]</scope>
    <source>
        <strain evidence="1 2">IMI 309622</strain>
    </source>
</reference>
<protein>
    <submittedName>
        <fullName evidence="1">Uncharacterized protein</fullName>
    </submittedName>
</protein>
<proteinExistence type="predicted"/>
<gene>
    <name evidence="1" type="ORF">CCOS01_01043</name>
</gene>
<dbReference type="EMBL" id="MOOE01000001">
    <property type="protein sequence ID" value="KAK1539729.1"/>
    <property type="molecule type" value="Genomic_DNA"/>
</dbReference>
<accession>A0AAI9ZAT3</accession>
<dbReference type="RefSeq" id="XP_060320677.1">
    <property type="nucleotide sequence ID" value="XM_060449239.1"/>
</dbReference>
<dbReference type="AlphaFoldDB" id="A0AAI9ZAT3"/>
<comment type="caution">
    <text evidence="1">The sequence shown here is derived from an EMBL/GenBank/DDBJ whole genome shotgun (WGS) entry which is preliminary data.</text>
</comment>
<evidence type="ECO:0000313" key="2">
    <source>
        <dbReference type="Proteomes" id="UP001240678"/>
    </source>
</evidence>
<evidence type="ECO:0000313" key="1">
    <source>
        <dbReference type="EMBL" id="KAK1539729.1"/>
    </source>
</evidence>